<sequence>HYRPKLPGRRKFYLWVLCARLYWKEELAASERGGEERGKGGKRAPGTGPTLWAACRAVIFGCVVIVIGLAMTVLGYFDKHFSERVEVVDGSMIVYHDRVIRYQLKSMQYLGPILMGIGAFILIIACVVTLESRDKHAQLITEESSKKKRLISIEDHEGLAPYRDSLDEESDRSFNIENKAVVDKRSISTWVEVHRPRCSDTTPTLSAHTMAPLAEIDSLDLHSCSSQIFTDRDERQIRENSNGQEI</sequence>
<keyword evidence="5 6" id="KW-0472">Membrane</keyword>
<organism evidence="7 8">
    <name type="scientific">Parelaphostrongylus tenuis</name>
    <name type="common">Meningeal worm</name>
    <dbReference type="NCBI Taxonomy" id="148309"/>
    <lineage>
        <taxon>Eukaryota</taxon>
        <taxon>Metazoa</taxon>
        <taxon>Ecdysozoa</taxon>
        <taxon>Nematoda</taxon>
        <taxon>Chromadorea</taxon>
        <taxon>Rhabditida</taxon>
        <taxon>Rhabditina</taxon>
        <taxon>Rhabditomorpha</taxon>
        <taxon>Strongyloidea</taxon>
        <taxon>Metastrongylidae</taxon>
        <taxon>Parelaphostrongylus</taxon>
    </lineage>
</organism>
<evidence type="ECO:0000313" key="7">
    <source>
        <dbReference type="EMBL" id="KAJ1369437.1"/>
    </source>
</evidence>
<dbReference type="InterPro" id="IPR018787">
    <property type="entry name" value="DUF2371_TMEM200"/>
</dbReference>
<dbReference type="GO" id="GO:0016020">
    <property type="term" value="C:membrane"/>
    <property type="evidence" value="ECO:0007669"/>
    <property type="project" value="UniProtKB-SubCell"/>
</dbReference>
<dbReference type="Pfam" id="PF10177">
    <property type="entry name" value="DUF2371"/>
    <property type="match status" value="1"/>
</dbReference>
<evidence type="ECO:0000256" key="5">
    <source>
        <dbReference type="ARBA" id="ARBA00023136"/>
    </source>
</evidence>
<evidence type="ECO:0000256" key="2">
    <source>
        <dbReference type="ARBA" id="ARBA00005308"/>
    </source>
</evidence>
<name>A0AAD5R4R7_PARTN</name>
<reference evidence="7" key="1">
    <citation type="submission" date="2021-06" db="EMBL/GenBank/DDBJ databases">
        <title>Parelaphostrongylus tenuis whole genome reference sequence.</title>
        <authorList>
            <person name="Garwood T.J."/>
            <person name="Larsen P.A."/>
            <person name="Fountain-Jones N.M."/>
            <person name="Garbe J.R."/>
            <person name="Macchietto M.G."/>
            <person name="Kania S.A."/>
            <person name="Gerhold R.W."/>
            <person name="Richards J.E."/>
            <person name="Wolf T.M."/>
        </authorList>
    </citation>
    <scope>NUCLEOTIDE SEQUENCE</scope>
    <source>
        <strain evidence="7">MNPRO001-30</strain>
        <tissue evidence="7">Meninges</tissue>
    </source>
</reference>
<keyword evidence="3 6" id="KW-0812">Transmembrane</keyword>
<accession>A0AAD5R4R7</accession>
<evidence type="ECO:0000256" key="1">
    <source>
        <dbReference type="ARBA" id="ARBA00004141"/>
    </source>
</evidence>
<comment type="caution">
    <text evidence="7">The sequence shown here is derived from an EMBL/GenBank/DDBJ whole genome shotgun (WGS) entry which is preliminary data.</text>
</comment>
<feature type="transmembrane region" description="Helical" evidence="6">
    <location>
        <begin position="109"/>
        <end position="130"/>
    </location>
</feature>
<dbReference type="Proteomes" id="UP001196413">
    <property type="component" value="Unassembled WGS sequence"/>
</dbReference>
<evidence type="ECO:0000313" key="8">
    <source>
        <dbReference type="Proteomes" id="UP001196413"/>
    </source>
</evidence>
<evidence type="ECO:0000256" key="6">
    <source>
        <dbReference type="SAM" id="Phobius"/>
    </source>
</evidence>
<proteinExistence type="inferred from homology"/>
<evidence type="ECO:0000256" key="3">
    <source>
        <dbReference type="ARBA" id="ARBA00022692"/>
    </source>
</evidence>
<gene>
    <name evidence="7" type="ORF">KIN20_030894</name>
</gene>
<dbReference type="AlphaFoldDB" id="A0AAD5R4R7"/>
<dbReference type="PANTHER" id="PTHR31815">
    <property type="entry name" value="AGAP005329-PA"/>
    <property type="match status" value="1"/>
</dbReference>
<keyword evidence="8" id="KW-1185">Reference proteome</keyword>
<feature type="transmembrane region" description="Helical" evidence="6">
    <location>
        <begin position="51"/>
        <end position="77"/>
    </location>
</feature>
<protein>
    <submittedName>
        <fullName evidence="7">Uncharacterized protein</fullName>
    </submittedName>
</protein>
<feature type="non-terminal residue" evidence="7">
    <location>
        <position position="1"/>
    </location>
</feature>
<comment type="subcellular location">
    <subcellularLocation>
        <location evidence="1">Membrane</location>
        <topology evidence="1">Multi-pass membrane protein</topology>
    </subcellularLocation>
</comment>
<dbReference type="PANTHER" id="PTHR31815:SF1">
    <property type="entry name" value="TRANSMEMBRANE PROTEIN 200C"/>
    <property type="match status" value="1"/>
</dbReference>
<evidence type="ECO:0000256" key="4">
    <source>
        <dbReference type="ARBA" id="ARBA00022989"/>
    </source>
</evidence>
<dbReference type="EMBL" id="JAHQIW010006551">
    <property type="protein sequence ID" value="KAJ1369437.1"/>
    <property type="molecule type" value="Genomic_DNA"/>
</dbReference>
<comment type="similarity">
    <text evidence="2">Belongs to the TMEM200 family.</text>
</comment>
<keyword evidence="4 6" id="KW-1133">Transmembrane helix</keyword>